<dbReference type="EMBL" id="LWQU01000196">
    <property type="protein sequence ID" value="OAN44518.1"/>
    <property type="molecule type" value="Genomic_DNA"/>
</dbReference>
<name>A0A178M907_9PROT</name>
<reference evidence="1 2" key="1">
    <citation type="submission" date="2016-04" db="EMBL/GenBank/DDBJ databases">
        <title>Draft genome sequence of freshwater magnetotactic bacteria Magnetospirillum marisnigri SP-1 and Magnetospirillum moscoviense BB-1.</title>
        <authorList>
            <person name="Koziaeva V."/>
            <person name="Dziuba M.V."/>
            <person name="Ivanov T.M."/>
            <person name="Kuznetsov B."/>
            <person name="Grouzdev D.S."/>
        </authorList>
    </citation>
    <scope>NUCLEOTIDE SEQUENCE [LARGE SCALE GENOMIC DNA]</scope>
    <source>
        <strain evidence="1 2">BB-1</strain>
    </source>
</reference>
<organism evidence="1 2">
    <name type="scientific">Magnetospirillum moscoviense</name>
    <dbReference type="NCBI Taxonomy" id="1437059"/>
    <lineage>
        <taxon>Bacteria</taxon>
        <taxon>Pseudomonadati</taxon>
        <taxon>Pseudomonadota</taxon>
        <taxon>Alphaproteobacteria</taxon>
        <taxon>Rhodospirillales</taxon>
        <taxon>Rhodospirillaceae</taxon>
        <taxon>Magnetospirillum</taxon>
    </lineage>
</organism>
<accession>A0A178M907</accession>
<keyword evidence="2" id="KW-1185">Reference proteome</keyword>
<proteinExistence type="predicted"/>
<protein>
    <submittedName>
        <fullName evidence="1">Uncharacterized protein</fullName>
    </submittedName>
</protein>
<evidence type="ECO:0000313" key="2">
    <source>
        <dbReference type="Proteomes" id="UP000078543"/>
    </source>
</evidence>
<evidence type="ECO:0000313" key="1">
    <source>
        <dbReference type="EMBL" id="OAN44518.1"/>
    </source>
</evidence>
<dbReference type="Proteomes" id="UP000078543">
    <property type="component" value="Unassembled WGS sequence"/>
</dbReference>
<sequence length="139" mass="15453">MTMETALFFEGREVNHIKNYARQNTYFSSVGVGKTYFPQIGQDGEYFSIDSVLLFAPSGKNDFVRILPIQPPVGQLLYLHAGGTGICLRFHLSDGAAKATERTQALTDAMRDIIDRLETVEVTGDVPEVPQEKPDDIPF</sequence>
<dbReference type="AlphaFoldDB" id="A0A178M907"/>
<gene>
    <name evidence="1" type="ORF">A6A05_04970</name>
</gene>
<comment type="caution">
    <text evidence="1">The sequence shown here is derived from an EMBL/GenBank/DDBJ whole genome shotgun (WGS) entry which is preliminary data.</text>
</comment>